<proteinExistence type="predicted"/>
<evidence type="ECO:0000313" key="1">
    <source>
        <dbReference type="EMBL" id="RKF13207.1"/>
    </source>
</evidence>
<name>A0A420E6B7_9ALTE</name>
<dbReference type="Gene3D" id="2.120.10.10">
    <property type="match status" value="1"/>
</dbReference>
<dbReference type="RefSeq" id="WP_120356620.1">
    <property type="nucleotide sequence ID" value="NZ_RAQO01000012.1"/>
</dbReference>
<gene>
    <name evidence="1" type="ORF">DBZ36_19295</name>
</gene>
<accession>A0A420E6B7</accession>
<protein>
    <submittedName>
        <fullName evidence="1">Exo-alpha-sialidase</fullName>
    </submittedName>
</protein>
<evidence type="ECO:0000313" key="2">
    <source>
        <dbReference type="Proteomes" id="UP000286482"/>
    </source>
</evidence>
<dbReference type="OrthoDB" id="20875at2"/>
<dbReference type="AlphaFoldDB" id="A0A420E6B7"/>
<organism evidence="1 2">
    <name type="scientific">Alginatibacterium sediminis</name>
    <dbReference type="NCBI Taxonomy" id="2164068"/>
    <lineage>
        <taxon>Bacteria</taxon>
        <taxon>Pseudomonadati</taxon>
        <taxon>Pseudomonadota</taxon>
        <taxon>Gammaproteobacteria</taxon>
        <taxon>Alteromonadales</taxon>
        <taxon>Alteromonadaceae</taxon>
        <taxon>Alginatibacterium</taxon>
    </lineage>
</organism>
<dbReference type="SUPFAM" id="SSF75005">
    <property type="entry name" value="Arabinanase/levansucrase/invertase"/>
    <property type="match status" value="1"/>
</dbReference>
<dbReference type="Proteomes" id="UP000286482">
    <property type="component" value="Unassembled WGS sequence"/>
</dbReference>
<keyword evidence="2" id="KW-1185">Reference proteome</keyword>
<sequence>MESFVDVARIWDQGEHNAFCDLCVWNDSLVAVFREASAHVSVQGSIRVLQSTDEKSWLSVALLQAESLDYRDPKLTVLTDGRLMMNIAVVNRTGENKGLQSAVLFSKDARNWSDPKTVGLAGDWLWRSTQLSDGIYSMSYQKTTEVNRLYKFDGKDAFDLYLDPMFSKQNNGLGYPNEHAMCLLEDQRALCLLRRDADSSSAQLGIASPPYTDWSWQDLAIAIGGPELCKLSQEVVLAAVRLYEPARTSIAMLDYTNGSLRELFSLPSGGDNSYAGLKLWRGQLYCVYYSSHEQHSSIYCAVISLEGIAQAKACD</sequence>
<comment type="caution">
    <text evidence="1">The sequence shown here is derived from an EMBL/GenBank/DDBJ whole genome shotgun (WGS) entry which is preliminary data.</text>
</comment>
<dbReference type="InterPro" id="IPR023296">
    <property type="entry name" value="Glyco_hydro_beta-prop_sf"/>
</dbReference>
<dbReference type="EMBL" id="RAQO01000012">
    <property type="protein sequence ID" value="RKF13207.1"/>
    <property type="molecule type" value="Genomic_DNA"/>
</dbReference>
<reference evidence="1 2" key="1">
    <citation type="submission" date="2018-09" db="EMBL/GenBank/DDBJ databases">
        <authorList>
            <person name="Wang Z."/>
        </authorList>
    </citation>
    <scope>NUCLEOTIDE SEQUENCE [LARGE SCALE GENOMIC DNA]</scope>
    <source>
        <strain evidence="1 2">ALS 81</strain>
    </source>
</reference>